<accession>A0ABT6MWY2</accession>
<protein>
    <submittedName>
        <fullName evidence="3">Tetratricopeptide repeat protein</fullName>
    </submittedName>
</protein>
<gene>
    <name evidence="3" type="ORF">QGN17_01140</name>
</gene>
<dbReference type="Gene3D" id="1.25.40.10">
    <property type="entry name" value="Tetratricopeptide repeat domain"/>
    <property type="match status" value="1"/>
</dbReference>
<name>A0ABT6MWY2_9SPHN</name>
<keyword evidence="4" id="KW-1185">Reference proteome</keyword>
<evidence type="ECO:0000313" key="3">
    <source>
        <dbReference type="EMBL" id="MDH7637322.1"/>
    </source>
</evidence>
<evidence type="ECO:0000256" key="1">
    <source>
        <dbReference type="PROSITE-ProRule" id="PRU00339"/>
    </source>
</evidence>
<dbReference type="InterPro" id="IPR019734">
    <property type="entry name" value="TPR_rpt"/>
</dbReference>
<dbReference type="Proteomes" id="UP001160625">
    <property type="component" value="Unassembled WGS sequence"/>
</dbReference>
<organism evidence="3 4">
    <name type="scientific">Sphingomonas oryzagri</name>
    <dbReference type="NCBI Taxonomy" id="3042314"/>
    <lineage>
        <taxon>Bacteria</taxon>
        <taxon>Pseudomonadati</taxon>
        <taxon>Pseudomonadota</taxon>
        <taxon>Alphaproteobacteria</taxon>
        <taxon>Sphingomonadales</taxon>
        <taxon>Sphingomonadaceae</taxon>
        <taxon>Sphingomonas</taxon>
    </lineage>
</organism>
<dbReference type="Pfam" id="PF14559">
    <property type="entry name" value="TPR_19"/>
    <property type="match status" value="1"/>
</dbReference>
<sequence length="222" mass="23483">MLLLGGCNSFLGMHFSDNRMWKHIQVRPLGPQVATTDQKTQAGRAALDAGDLATAIASFRDAMNAGEPLPPALNGLGVAYARLDRLDLAQAYFQQAAAQAPDDPRYRDNLAMLMQAQSFVEAQRARAKAMADRMVAAQKATAVQADGSRLQRISRTEVHIVTAPMQAAPRYRPTDVALNSDTSMIRIVAIVAGTTSPAGHDGTSAAQAPAPHPASNHSGGGQ</sequence>
<dbReference type="RefSeq" id="WP_281042679.1">
    <property type="nucleotide sequence ID" value="NZ_JARYGZ010000001.1"/>
</dbReference>
<comment type="caution">
    <text evidence="3">The sequence shown here is derived from an EMBL/GenBank/DDBJ whole genome shotgun (WGS) entry which is preliminary data.</text>
</comment>
<dbReference type="PROSITE" id="PS50005">
    <property type="entry name" value="TPR"/>
    <property type="match status" value="1"/>
</dbReference>
<reference evidence="3" key="1">
    <citation type="submission" date="2023-04" db="EMBL/GenBank/DDBJ databases">
        <title>Sphingomonas sp. MAHUQ-71 isolated from rice field.</title>
        <authorList>
            <person name="Huq M.A."/>
        </authorList>
    </citation>
    <scope>NUCLEOTIDE SEQUENCE</scope>
    <source>
        <strain evidence="3">MAHUQ-71</strain>
    </source>
</reference>
<dbReference type="InterPro" id="IPR011990">
    <property type="entry name" value="TPR-like_helical_dom_sf"/>
</dbReference>
<feature type="repeat" description="TPR" evidence="1">
    <location>
        <begin position="70"/>
        <end position="103"/>
    </location>
</feature>
<dbReference type="SMART" id="SM00028">
    <property type="entry name" value="TPR"/>
    <property type="match status" value="1"/>
</dbReference>
<dbReference type="EMBL" id="JARYGZ010000001">
    <property type="protein sequence ID" value="MDH7637322.1"/>
    <property type="molecule type" value="Genomic_DNA"/>
</dbReference>
<dbReference type="SUPFAM" id="SSF48452">
    <property type="entry name" value="TPR-like"/>
    <property type="match status" value="1"/>
</dbReference>
<feature type="region of interest" description="Disordered" evidence="2">
    <location>
        <begin position="197"/>
        <end position="222"/>
    </location>
</feature>
<evidence type="ECO:0000256" key="2">
    <source>
        <dbReference type="SAM" id="MobiDB-lite"/>
    </source>
</evidence>
<evidence type="ECO:0000313" key="4">
    <source>
        <dbReference type="Proteomes" id="UP001160625"/>
    </source>
</evidence>
<proteinExistence type="predicted"/>
<keyword evidence="1" id="KW-0802">TPR repeat</keyword>